<evidence type="ECO:0000313" key="1">
    <source>
        <dbReference type="EMBL" id="KAK4341228.1"/>
    </source>
</evidence>
<name>A0AAE1UQX2_9SOLA</name>
<organism evidence="1 2">
    <name type="scientific">Anisodus tanguticus</name>
    <dbReference type="NCBI Taxonomy" id="243964"/>
    <lineage>
        <taxon>Eukaryota</taxon>
        <taxon>Viridiplantae</taxon>
        <taxon>Streptophyta</taxon>
        <taxon>Embryophyta</taxon>
        <taxon>Tracheophyta</taxon>
        <taxon>Spermatophyta</taxon>
        <taxon>Magnoliopsida</taxon>
        <taxon>eudicotyledons</taxon>
        <taxon>Gunneridae</taxon>
        <taxon>Pentapetalae</taxon>
        <taxon>asterids</taxon>
        <taxon>lamiids</taxon>
        <taxon>Solanales</taxon>
        <taxon>Solanaceae</taxon>
        <taxon>Solanoideae</taxon>
        <taxon>Hyoscyameae</taxon>
        <taxon>Anisodus</taxon>
    </lineage>
</organism>
<accession>A0AAE1UQX2</accession>
<dbReference type="AlphaFoldDB" id="A0AAE1UQX2"/>
<dbReference type="Proteomes" id="UP001291623">
    <property type="component" value="Unassembled WGS sequence"/>
</dbReference>
<comment type="caution">
    <text evidence="1">The sequence shown here is derived from an EMBL/GenBank/DDBJ whole genome shotgun (WGS) entry which is preliminary data.</text>
</comment>
<keyword evidence="2" id="KW-1185">Reference proteome</keyword>
<reference evidence="1" key="1">
    <citation type="submission" date="2023-12" db="EMBL/GenBank/DDBJ databases">
        <title>Genome assembly of Anisodus tanguticus.</title>
        <authorList>
            <person name="Wang Y.-J."/>
        </authorList>
    </citation>
    <scope>NUCLEOTIDE SEQUENCE</scope>
    <source>
        <strain evidence="1">KB-2021</strain>
        <tissue evidence="1">Leaf</tissue>
    </source>
</reference>
<dbReference type="EMBL" id="JAVYJV010000022">
    <property type="protein sequence ID" value="KAK4341228.1"/>
    <property type="molecule type" value="Genomic_DNA"/>
</dbReference>
<dbReference type="Gene3D" id="3.20.20.80">
    <property type="entry name" value="Glycosidases"/>
    <property type="match status" value="1"/>
</dbReference>
<proteinExistence type="predicted"/>
<protein>
    <submittedName>
        <fullName evidence="1">Uncharacterized protein</fullName>
    </submittedName>
</protein>
<sequence length="119" mass="13912">MNSVHIDTFSAMSGISQFCEDNYPWRFVNPLIFRDYTDIMKKNVGSRLPKFTRQKSMQGKTVVNHYMKLPVKDGSSSLENNIRDFNVDVTFQFCTIVMFKFIFNFVEFIASAHLEVLLH</sequence>
<evidence type="ECO:0000313" key="2">
    <source>
        <dbReference type="Proteomes" id="UP001291623"/>
    </source>
</evidence>
<gene>
    <name evidence="1" type="ORF">RND71_039729</name>
</gene>